<name>C5KPD3_PERM5</name>
<feature type="domain" description="N-acetyltransferase" evidence="2">
    <location>
        <begin position="97"/>
        <end position="185"/>
    </location>
</feature>
<evidence type="ECO:0000256" key="1">
    <source>
        <dbReference type="SAM" id="MobiDB-lite"/>
    </source>
</evidence>
<evidence type="ECO:0000313" key="4">
    <source>
        <dbReference type="Proteomes" id="UP000007800"/>
    </source>
</evidence>
<feature type="non-terminal residue" evidence="3">
    <location>
        <position position="284"/>
    </location>
</feature>
<dbReference type="InterPro" id="IPR000182">
    <property type="entry name" value="GNAT_dom"/>
</dbReference>
<proteinExistence type="predicted"/>
<dbReference type="SUPFAM" id="SSF55729">
    <property type="entry name" value="Acyl-CoA N-acyltransferases (Nat)"/>
    <property type="match status" value="1"/>
</dbReference>
<feature type="non-terminal residue" evidence="3">
    <location>
        <position position="1"/>
    </location>
</feature>
<evidence type="ECO:0000313" key="3">
    <source>
        <dbReference type="EMBL" id="EER13662.1"/>
    </source>
</evidence>
<keyword evidence="4" id="KW-1185">Reference proteome</keyword>
<dbReference type="EMBL" id="GG675028">
    <property type="protein sequence ID" value="EER13662.1"/>
    <property type="molecule type" value="Genomic_DNA"/>
</dbReference>
<dbReference type="AlphaFoldDB" id="C5KPD3"/>
<evidence type="ECO:0000259" key="2">
    <source>
        <dbReference type="Pfam" id="PF00583"/>
    </source>
</evidence>
<dbReference type="InParanoid" id="C5KPD3"/>
<dbReference type="GO" id="GO:0016747">
    <property type="term" value="F:acyltransferase activity, transferring groups other than amino-acyl groups"/>
    <property type="evidence" value="ECO:0007669"/>
    <property type="project" value="InterPro"/>
</dbReference>
<accession>C5KPD3</accession>
<feature type="region of interest" description="Disordered" evidence="1">
    <location>
        <begin position="1"/>
        <end position="25"/>
    </location>
</feature>
<gene>
    <name evidence="3" type="ORF">Pmar_PMAR016317</name>
</gene>
<sequence>ADDSSSSRMRPRGGGQDTTMEGSYVTSQVPQVPVKVLDLLQQQRVGDDADSSTDDGGGGVAVRGDGIRSLYAYDVSIRDKVKESVMINFPNYTQDHVDALFGHPDKYISRCLEENGYIRAAIAFRILPTYIESVEIAALVSFERNKGYGSRILKDCCHHWAQKGLMHVLTYADGTAVDFFTKMGFLSPVPGRALFQRHLYKYIYASMMMYPLFHLATFSLKDRALSLVRDVDIGDTVLCIADATQYMRHAIVRDVDRTLGCIKIHILYWKESTDQWISAASKRL</sequence>
<protein>
    <recommendedName>
        <fullName evidence="2">N-acetyltransferase domain-containing protein</fullName>
    </recommendedName>
</protein>
<dbReference type="Proteomes" id="UP000007800">
    <property type="component" value="Unassembled WGS sequence"/>
</dbReference>
<dbReference type="RefSeq" id="XP_002781867.1">
    <property type="nucleotide sequence ID" value="XM_002781821.1"/>
</dbReference>
<dbReference type="InterPro" id="IPR016181">
    <property type="entry name" value="Acyl_CoA_acyltransferase"/>
</dbReference>
<organism evidence="4">
    <name type="scientific">Perkinsus marinus (strain ATCC 50983 / TXsc)</name>
    <dbReference type="NCBI Taxonomy" id="423536"/>
    <lineage>
        <taxon>Eukaryota</taxon>
        <taxon>Sar</taxon>
        <taxon>Alveolata</taxon>
        <taxon>Perkinsozoa</taxon>
        <taxon>Perkinsea</taxon>
        <taxon>Perkinsida</taxon>
        <taxon>Perkinsidae</taxon>
        <taxon>Perkinsus</taxon>
    </lineage>
</organism>
<reference evidence="3 4" key="1">
    <citation type="submission" date="2008-07" db="EMBL/GenBank/DDBJ databases">
        <authorList>
            <person name="El-Sayed N."/>
            <person name="Caler E."/>
            <person name="Inman J."/>
            <person name="Amedeo P."/>
            <person name="Hass B."/>
            <person name="Wortman J."/>
        </authorList>
    </citation>
    <scope>NUCLEOTIDE SEQUENCE [LARGE SCALE GENOMIC DNA]</scope>
    <source>
        <strain evidence="4">ATCC 50983 / TXsc</strain>
    </source>
</reference>
<dbReference type="Gene3D" id="3.40.630.30">
    <property type="match status" value="1"/>
</dbReference>
<dbReference type="Pfam" id="PF00583">
    <property type="entry name" value="Acetyltransf_1"/>
    <property type="match status" value="1"/>
</dbReference>
<dbReference type="GeneID" id="9042875"/>